<feature type="region of interest" description="Disordered" evidence="1">
    <location>
        <begin position="117"/>
        <end position="167"/>
    </location>
</feature>
<accession>A0A6G1JZK6</accession>
<evidence type="ECO:0000313" key="2">
    <source>
        <dbReference type="EMBL" id="KAF2706039.1"/>
    </source>
</evidence>
<dbReference type="EMBL" id="MU005777">
    <property type="protein sequence ID" value="KAF2706039.1"/>
    <property type="molecule type" value="Genomic_DNA"/>
</dbReference>
<gene>
    <name evidence="2" type="ORF">K504DRAFT_505758</name>
</gene>
<keyword evidence="3" id="KW-1185">Reference proteome</keyword>
<protein>
    <submittedName>
        <fullName evidence="2">Uncharacterized protein</fullName>
    </submittedName>
</protein>
<sequence>MELDPGIAHLLETMLWHTASIRFSQVDPEDSQAAANGATGVILCLEHEINQRTKSGRNSELTFARKLQAEAGTDTKIESASSATEAVKDAGPGASSHSPCIPPEFLQLPFTWKPRGSLSKFTPTIEPSEFGSIPATSLRDEGVGSRLHRSREIKAKESKVPAHIENE</sequence>
<evidence type="ECO:0000256" key="1">
    <source>
        <dbReference type="SAM" id="MobiDB-lite"/>
    </source>
</evidence>
<feature type="compositionally biased region" description="Basic and acidic residues" evidence="1">
    <location>
        <begin position="150"/>
        <end position="167"/>
    </location>
</feature>
<proteinExistence type="predicted"/>
<name>A0A6G1JZK6_9PLEO</name>
<organism evidence="2 3">
    <name type="scientific">Pleomassaria siparia CBS 279.74</name>
    <dbReference type="NCBI Taxonomy" id="1314801"/>
    <lineage>
        <taxon>Eukaryota</taxon>
        <taxon>Fungi</taxon>
        <taxon>Dikarya</taxon>
        <taxon>Ascomycota</taxon>
        <taxon>Pezizomycotina</taxon>
        <taxon>Dothideomycetes</taxon>
        <taxon>Pleosporomycetidae</taxon>
        <taxon>Pleosporales</taxon>
        <taxon>Pleomassariaceae</taxon>
        <taxon>Pleomassaria</taxon>
    </lineage>
</organism>
<feature type="region of interest" description="Disordered" evidence="1">
    <location>
        <begin position="73"/>
        <end position="100"/>
    </location>
</feature>
<dbReference type="AlphaFoldDB" id="A0A6G1JZK6"/>
<evidence type="ECO:0000313" key="3">
    <source>
        <dbReference type="Proteomes" id="UP000799428"/>
    </source>
</evidence>
<reference evidence="2" key="1">
    <citation type="journal article" date="2020" name="Stud. Mycol.">
        <title>101 Dothideomycetes genomes: a test case for predicting lifestyles and emergence of pathogens.</title>
        <authorList>
            <person name="Haridas S."/>
            <person name="Albert R."/>
            <person name="Binder M."/>
            <person name="Bloem J."/>
            <person name="Labutti K."/>
            <person name="Salamov A."/>
            <person name="Andreopoulos B."/>
            <person name="Baker S."/>
            <person name="Barry K."/>
            <person name="Bills G."/>
            <person name="Bluhm B."/>
            <person name="Cannon C."/>
            <person name="Castanera R."/>
            <person name="Culley D."/>
            <person name="Daum C."/>
            <person name="Ezra D."/>
            <person name="Gonzalez J."/>
            <person name="Henrissat B."/>
            <person name="Kuo A."/>
            <person name="Liang C."/>
            <person name="Lipzen A."/>
            <person name="Lutzoni F."/>
            <person name="Magnuson J."/>
            <person name="Mondo S."/>
            <person name="Nolan M."/>
            <person name="Ohm R."/>
            <person name="Pangilinan J."/>
            <person name="Park H.-J."/>
            <person name="Ramirez L."/>
            <person name="Alfaro M."/>
            <person name="Sun H."/>
            <person name="Tritt A."/>
            <person name="Yoshinaga Y."/>
            <person name="Zwiers L.-H."/>
            <person name="Turgeon B."/>
            <person name="Goodwin S."/>
            <person name="Spatafora J."/>
            <person name="Crous P."/>
            <person name="Grigoriev I."/>
        </authorList>
    </citation>
    <scope>NUCLEOTIDE SEQUENCE</scope>
    <source>
        <strain evidence="2">CBS 279.74</strain>
    </source>
</reference>
<dbReference type="Proteomes" id="UP000799428">
    <property type="component" value="Unassembled WGS sequence"/>
</dbReference>